<name>A0A426V024_9ACTN</name>
<evidence type="ECO:0000313" key="1">
    <source>
        <dbReference type="EMBL" id="RRS00185.1"/>
    </source>
</evidence>
<dbReference type="PANTHER" id="PTHR47691">
    <property type="entry name" value="REGULATOR-RELATED"/>
    <property type="match status" value="1"/>
</dbReference>
<dbReference type="PANTHER" id="PTHR47691:SF3">
    <property type="entry name" value="HTH-TYPE TRANSCRIPTIONAL REGULATOR RV0890C-RELATED"/>
    <property type="match status" value="1"/>
</dbReference>
<evidence type="ECO:0000313" key="2">
    <source>
        <dbReference type="Proteomes" id="UP000277256"/>
    </source>
</evidence>
<organism evidence="1 2">
    <name type="scientific">Glycomyces terrestris</name>
    <dbReference type="NCBI Taxonomy" id="2493553"/>
    <lineage>
        <taxon>Bacteria</taxon>
        <taxon>Bacillati</taxon>
        <taxon>Actinomycetota</taxon>
        <taxon>Actinomycetes</taxon>
        <taxon>Glycomycetales</taxon>
        <taxon>Glycomycetaceae</taxon>
        <taxon>Glycomyces</taxon>
    </lineage>
</organism>
<comment type="caution">
    <text evidence="1">The sequence shown here is derived from an EMBL/GenBank/DDBJ whole genome shotgun (WGS) entry which is preliminary data.</text>
</comment>
<gene>
    <name evidence="1" type="ORF">EIW28_06225</name>
</gene>
<dbReference type="AlphaFoldDB" id="A0A426V024"/>
<dbReference type="Pfam" id="PF13374">
    <property type="entry name" value="TPR_10"/>
    <property type="match status" value="1"/>
</dbReference>
<dbReference type="InterPro" id="IPR019734">
    <property type="entry name" value="TPR_rpt"/>
</dbReference>
<dbReference type="SUPFAM" id="SSF48452">
    <property type="entry name" value="TPR-like"/>
    <property type="match status" value="1"/>
</dbReference>
<dbReference type="Gene3D" id="3.40.50.300">
    <property type="entry name" value="P-loop containing nucleotide triphosphate hydrolases"/>
    <property type="match status" value="1"/>
</dbReference>
<dbReference type="Gene3D" id="1.25.40.10">
    <property type="entry name" value="Tetratricopeptide repeat domain"/>
    <property type="match status" value="2"/>
</dbReference>
<keyword evidence="2" id="KW-1185">Reference proteome</keyword>
<dbReference type="InterPro" id="IPR036388">
    <property type="entry name" value="WH-like_DNA-bd_sf"/>
</dbReference>
<dbReference type="Pfam" id="PF13424">
    <property type="entry name" value="TPR_12"/>
    <property type="match status" value="1"/>
</dbReference>
<dbReference type="SUPFAM" id="SSF52540">
    <property type="entry name" value="P-loop containing nucleoside triphosphate hydrolases"/>
    <property type="match status" value="1"/>
</dbReference>
<reference evidence="1 2" key="1">
    <citation type="submission" date="2018-12" db="EMBL/GenBank/DDBJ databases">
        <title>Glycomyces sp. YIM 121974 draft genome.</title>
        <authorList>
            <person name="Li Q."/>
        </authorList>
    </citation>
    <scope>NUCLEOTIDE SEQUENCE [LARGE SCALE GENOMIC DNA]</scope>
    <source>
        <strain evidence="1 2">YIM 121974</strain>
    </source>
</reference>
<protein>
    <submittedName>
        <fullName evidence="1">Tetratricopeptide repeat protein</fullName>
    </submittedName>
</protein>
<dbReference type="InterPro" id="IPR011990">
    <property type="entry name" value="TPR-like_helical_dom_sf"/>
</dbReference>
<dbReference type="Gene3D" id="1.10.10.10">
    <property type="entry name" value="Winged helix-like DNA-binding domain superfamily/Winged helix DNA-binding domain"/>
    <property type="match status" value="1"/>
</dbReference>
<dbReference type="SMART" id="SM00028">
    <property type="entry name" value="TPR"/>
    <property type="match status" value="4"/>
</dbReference>
<dbReference type="Proteomes" id="UP000277256">
    <property type="component" value="Unassembled WGS sequence"/>
</dbReference>
<proteinExistence type="predicted"/>
<dbReference type="EMBL" id="RSEB01000002">
    <property type="protein sequence ID" value="RRS00185.1"/>
    <property type="molecule type" value="Genomic_DNA"/>
</dbReference>
<accession>A0A426V024</accession>
<dbReference type="InterPro" id="IPR027417">
    <property type="entry name" value="P-loop_NTPase"/>
</dbReference>
<sequence length="759" mass="83780">MNDFESGSRDPGDSVLLSRLRADGSASQYVVGEGSMTVQASPLRSPIPVPRQLPMDVTAFTGRERELQVLDRILDTSLNGPSFANAVISGPGGVGKTGLAVHWAHRVRDRFTDGELYIDLHGYSPERPLDPMDALAQLLDSFGLSDNELPQRLSERAARYRSLIYGRRMLLVLDNASSNEQIRELLPGSATCAVVITSRDRLDSFTARYGGVSLSLDVLRREDSVNLLGGLIGGRVGDDRAASEEMAESCGHHALALRIAATIAITRPDASISALVEDLRRGRSELDSLAIGDDPHTDLRAVFSWSLRNLSAEVRRAFVLIGLFPINVLDLFGLAALWGTTMDEARELSEVLIRAHLLSRAQGSRYAMHDLLRSYAHELAEEELASTERGSAVERLLDFHAAAASRAMDVFHPMEQALRPDPPQFAGPVPEFGSQEAALSWLNAERVNLLAAALWAADHDQFHHTSRMAFTIFRYLDMCGNLYHNERLQSAAIRVPHPVQRGRAFEYLSVVQVRTARYEQAIEGSRQAIQLAREAGDIALEAACLANLGAYYSWTGRFEDGLECLERALRLILKTGLASEIARIRNLTGKALLELGRYEEAEEQLTIALDMYRAGESPYFEAVVNYRFGLLRLRSGDPGAALKSFEFSRQVFTAMNNRSQVPGVINDIANAHRDQEEFELATERHFEALSMAREFAVLDSELIILNDLALTLRADGRLEEALQHHQLALGLARQSGHPLVLQRAKDGLNALAAEVSSDR</sequence>